<keyword evidence="3" id="KW-0347">Helicase</keyword>
<dbReference type="Proteomes" id="UP001163823">
    <property type="component" value="Chromosome 6"/>
</dbReference>
<comment type="caution">
    <text evidence="3">The sequence shown here is derived from an EMBL/GenBank/DDBJ whole genome shotgun (WGS) entry which is preliminary data.</text>
</comment>
<keyword evidence="4" id="KW-1185">Reference proteome</keyword>
<evidence type="ECO:0000256" key="1">
    <source>
        <dbReference type="SAM" id="Coils"/>
    </source>
</evidence>
<accession>A0AAD7LXG8</accession>
<keyword evidence="1" id="KW-0175">Coiled coil</keyword>
<evidence type="ECO:0000256" key="2">
    <source>
        <dbReference type="SAM" id="Phobius"/>
    </source>
</evidence>
<keyword evidence="3" id="KW-0547">Nucleotide-binding</keyword>
<dbReference type="GO" id="GO:0004386">
    <property type="term" value="F:helicase activity"/>
    <property type="evidence" value="ECO:0007669"/>
    <property type="project" value="UniProtKB-KW"/>
</dbReference>
<keyword evidence="2" id="KW-0472">Membrane</keyword>
<keyword evidence="2" id="KW-0812">Transmembrane</keyword>
<dbReference type="PANTHER" id="PTHR33287:SF2">
    <property type="entry name" value="TRANSMEMBRANE PROTEIN"/>
    <property type="match status" value="1"/>
</dbReference>
<dbReference type="KEGG" id="qsa:O6P43_015648"/>
<name>A0AAD7LXG8_QUISA</name>
<sequence length="211" mass="23852">MTNKGDMQNCQADREKKKVEKGIEELETVLEELGKRQSDLQSNAFQLANYYFVFQGVILSAIWNWNASQRTKCSSRWFILSLSSIAAVINLVALCLIGSKYNQTITLHRRNTSKFNELKKNLSKLELELASNAKSIPAADGDHIDDYEETMRRTVLYFCMSLFVAFAVIVLVACFKVPCMSHTTGQYSTNSDKCMTVNCDGGKCLHICYDL</sequence>
<feature type="transmembrane region" description="Helical" evidence="2">
    <location>
        <begin position="48"/>
        <end position="65"/>
    </location>
</feature>
<feature type="transmembrane region" description="Helical" evidence="2">
    <location>
        <begin position="155"/>
        <end position="175"/>
    </location>
</feature>
<dbReference type="EMBL" id="JARAOO010000006">
    <property type="protein sequence ID" value="KAJ7966129.1"/>
    <property type="molecule type" value="Genomic_DNA"/>
</dbReference>
<evidence type="ECO:0000313" key="3">
    <source>
        <dbReference type="EMBL" id="KAJ7966129.1"/>
    </source>
</evidence>
<dbReference type="PANTHER" id="PTHR33287">
    <property type="entry name" value="OS03G0453550 PROTEIN"/>
    <property type="match status" value="1"/>
</dbReference>
<feature type="transmembrane region" description="Helical" evidence="2">
    <location>
        <begin position="77"/>
        <end position="99"/>
    </location>
</feature>
<feature type="coiled-coil region" evidence="1">
    <location>
        <begin position="108"/>
        <end position="135"/>
    </location>
</feature>
<feature type="coiled-coil region" evidence="1">
    <location>
        <begin position="12"/>
        <end position="43"/>
    </location>
</feature>
<organism evidence="3 4">
    <name type="scientific">Quillaja saponaria</name>
    <name type="common">Soap bark tree</name>
    <dbReference type="NCBI Taxonomy" id="32244"/>
    <lineage>
        <taxon>Eukaryota</taxon>
        <taxon>Viridiplantae</taxon>
        <taxon>Streptophyta</taxon>
        <taxon>Embryophyta</taxon>
        <taxon>Tracheophyta</taxon>
        <taxon>Spermatophyta</taxon>
        <taxon>Magnoliopsida</taxon>
        <taxon>eudicotyledons</taxon>
        <taxon>Gunneridae</taxon>
        <taxon>Pentapetalae</taxon>
        <taxon>rosids</taxon>
        <taxon>fabids</taxon>
        <taxon>Fabales</taxon>
        <taxon>Quillajaceae</taxon>
        <taxon>Quillaja</taxon>
    </lineage>
</organism>
<dbReference type="AlphaFoldDB" id="A0AAD7LXG8"/>
<gene>
    <name evidence="3" type="ORF">O6P43_015648</name>
</gene>
<protein>
    <submittedName>
        <fullName evidence="3">ATP-dependent RNA helicase ddx56</fullName>
    </submittedName>
</protein>
<evidence type="ECO:0000313" key="4">
    <source>
        <dbReference type="Proteomes" id="UP001163823"/>
    </source>
</evidence>
<keyword evidence="3" id="KW-0378">Hydrolase</keyword>
<keyword evidence="3" id="KW-0067">ATP-binding</keyword>
<proteinExistence type="predicted"/>
<reference evidence="3" key="1">
    <citation type="journal article" date="2023" name="Science">
        <title>Elucidation of the pathway for biosynthesis of saponin adjuvants from the soapbark tree.</title>
        <authorList>
            <person name="Reed J."/>
            <person name="Orme A."/>
            <person name="El-Demerdash A."/>
            <person name="Owen C."/>
            <person name="Martin L.B.B."/>
            <person name="Misra R.C."/>
            <person name="Kikuchi S."/>
            <person name="Rejzek M."/>
            <person name="Martin A.C."/>
            <person name="Harkess A."/>
            <person name="Leebens-Mack J."/>
            <person name="Louveau T."/>
            <person name="Stephenson M.J."/>
            <person name="Osbourn A."/>
        </authorList>
    </citation>
    <scope>NUCLEOTIDE SEQUENCE</scope>
    <source>
        <strain evidence="3">S10</strain>
    </source>
</reference>
<keyword evidence="2" id="KW-1133">Transmembrane helix</keyword>